<dbReference type="EMBL" id="JAACNO010001059">
    <property type="protein sequence ID" value="KAF4143262.1"/>
    <property type="molecule type" value="Genomic_DNA"/>
</dbReference>
<sequence>MVWLRMVSAVDGYTASSMSYEYVAGGRVTCLGDGLLGTKFGLGSRAGSTLSFASQAFSSIDMDVVSVSFLLSLITYTKLVIRTDQAA</sequence>
<evidence type="ECO:0000313" key="2">
    <source>
        <dbReference type="Proteomes" id="UP000704712"/>
    </source>
</evidence>
<comment type="caution">
    <text evidence="1">The sequence shown here is derived from an EMBL/GenBank/DDBJ whole genome shotgun (WGS) entry which is preliminary data.</text>
</comment>
<organism evidence="1 2">
    <name type="scientific">Phytophthora infestans</name>
    <name type="common">Potato late blight agent</name>
    <name type="synonym">Botrytis infestans</name>
    <dbReference type="NCBI Taxonomy" id="4787"/>
    <lineage>
        <taxon>Eukaryota</taxon>
        <taxon>Sar</taxon>
        <taxon>Stramenopiles</taxon>
        <taxon>Oomycota</taxon>
        <taxon>Peronosporomycetes</taxon>
        <taxon>Peronosporales</taxon>
        <taxon>Peronosporaceae</taxon>
        <taxon>Phytophthora</taxon>
    </lineage>
</organism>
<evidence type="ECO:0000313" key="1">
    <source>
        <dbReference type="EMBL" id="KAF4143262.1"/>
    </source>
</evidence>
<reference evidence="1" key="1">
    <citation type="submission" date="2020-03" db="EMBL/GenBank/DDBJ databases">
        <title>Hybrid Assembly of Korean Phytophthora infestans isolates.</title>
        <authorList>
            <person name="Prokchorchik M."/>
            <person name="Lee Y."/>
            <person name="Seo J."/>
            <person name="Cho J.-H."/>
            <person name="Park Y.-E."/>
            <person name="Jang D.-C."/>
            <person name="Im J.-S."/>
            <person name="Choi J.-G."/>
            <person name="Park H.-J."/>
            <person name="Lee G.-B."/>
            <person name="Lee Y.-G."/>
            <person name="Hong S.-Y."/>
            <person name="Cho K."/>
            <person name="Sohn K.H."/>
        </authorList>
    </citation>
    <scope>NUCLEOTIDE SEQUENCE</scope>
    <source>
        <strain evidence="1">KR_2_A2</strain>
    </source>
</reference>
<protein>
    <submittedName>
        <fullName evidence="1">Uncharacterized protein</fullName>
    </submittedName>
</protein>
<dbReference type="AlphaFoldDB" id="A0A8S9UVG9"/>
<name>A0A8S9UVG9_PHYIN</name>
<proteinExistence type="predicted"/>
<gene>
    <name evidence="1" type="ORF">GN958_ATG07623</name>
</gene>
<accession>A0A8S9UVG9</accession>
<dbReference type="Proteomes" id="UP000704712">
    <property type="component" value="Unassembled WGS sequence"/>
</dbReference>